<accession>A0ABR8KPL5</accession>
<dbReference type="Proteomes" id="UP000635384">
    <property type="component" value="Unassembled WGS sequence"/>
</dbReference>
<reference evidence="2 3" key="1">
    <citation type="submission" date="2020-09" db="EMBL/GenBank/DDBJ databases">
        <authorList>
            <person name="Yoon J.-W."/>
        </authorList>
    </citation>
    <scope>NUCLEOTIDE SEQUENCE [LARGE SCALE GENOMIC DNA]</scope>
    <source>
        <strain evidence="2 3">KMU-140</strain>
    </source>
</reference>
<keyword evidence="1" id="KW-1133">Transmembrane helix</keyword>
<evidence type="ECO:0008006" key="4">
    <source>
        <dbReference type="Google" id="ProtNLM"/>
    </source>
</evidence>
<dbReference type="EMBL" id="JACXLC010000001">
    <property type="protein sequence ID" value="MBD2841123.1"/>
    <property type="molecule type" value="Genomic_DNA"/>
</dbReference>
<feature type="transmembrane region" description="Helical" evidence="1">
    <location>
        <begin position="6"/>
        <end position="26"/>
    </location>
</feature>
<name>A0ABR8KPL5_9SPHN</name>
<keyword evidence="1" id="KW-0472">Membrane</keyword>
<sequence length="55" mass="6357">MDGNFGWIEIVFFYGIAISFGAWQWWKMDRDLKQIRKEKAEAEAKADGGDDASKE</sequence>
<comment type="caution">
    <text evidence="2">The sequence shown here is derived from an EMBL/GenBank/DDBJ whole genome shotgun (WGS) entry which is preliminary data.</text>
</comment>
<dbReference type="RefSeq" id="WP_190786694.1">
    <property type="nucleotide sequence ID" value="NZ_JACXLC010000001.1"/>
</dbReference>
<evidence type="ECO:0000256" key="1">
    <source>
        <dbReference type="SAM" id="Phobius"/>
    </source>
</evidence>
<keyword evidence="1" id="KW-0812">Transmembrane</keyword>
<proteinExistence type="predicted"/>
<keyword evidence="3" id="KW-1185">Reference proteome</keyword>
<evidence type="ECO:0000313" key="3">
    <source>
        <dbReference type="Proteomes" id="UP000635384"/>
    </source>
</evidence>
<organism evidence="2 3">
    <name type="scientific">Erythrobacter rubeus</name>
    <dbReference type="NCBI Taxonomy" id="2760803"/>
    <lineage>
        <taxon>Bacteria</taxon>
        <taxon>Pseudomonadati</taxon>
        <taxon>Pseudomonadota</taxon>
        <taxon>Alphaproteobacteria</taxon>
        <taxon>Sphingomonadales</taxon>
        <taxon>Erythrobacteraceae</taxon>
        <taxon>Erythrobacter/Porphyrobacter group</taxon>
        <taxon>Erythrobacter</taxon>
    </lineage>
</organism>
<gene>
    <name evidence="2" type="ORF">IB285_02505</name>
</gene>
<evidence type="ECO:0000313" key="2">
    <source>
        <dbReference type="EMBL" id="MBD2841123.1"/>
    </source>
</evidence>
<protein>
    <recommendedName>
        <fullName evidence="4">Heme exporter protein D</fullName>
    </recommendedName>
</protein>